<dbReference type="InterPro" id="IPR036779">
    <property type="entry name" value="LysM_dom_sf"/>
</dbReference>
<dbReference type="RefSeq" id="WP_156684667.1">
    <property type="nucleotide sequence ID" value="NZ_CACRUA010000026.1"/>
</dbReference>
<dbReference type="CDD" id="cd00118">
    <property type="entry name" value="LysM"/>
    <property type="match status" value="1"/>
</dbReference>
<dbReference type="EMBL" id="CACRUA010000026">
    <property type="protein sequence ID" value="VYU42423.1"/>
    <property type="molecule type" value="Genomic_DNA"/>
</dbReference>
<dbReference type="Gene3D" id="3.10.350.10">
    <property type="entry name" value="LysM domain"/>
    <property type="match status" value="1"/>
</dbReference>
<dbReference type="InterPro" id="IPR018392">
    <property type="entry name" value="LysM"/>
</dbReference>
<evidence type="ECO:0000313" key="2">
    <source>
        <dbReference type="EMBL" id="VYU42423.1"/>
    </source>
</evidence>
<gene>
    <name evidence="2" type="ORF">CSLFYP84_02195</name>
</gene>
<reference evidence="2" key="1">
    <citation type="submission" date="2019-11" db="EMBL/GenBank/DDBJ databases">
        <authorList>
            <person name="Feng L."/>
        </authorList>
    </citation>
    <scope>NUCLEOTIDE SEQUENCE</scope>
    <source>
        <strain evidence="2">CsymbiosumLFYP84</strain>
    </source>
</reference>
<dbReference type="Pfam" id="PF01476">
    <property type="entry name" value="LysM"/>
    <property type="match status" value="1"/>
</dbReference>
<sequence length="85" mass="9775">MLMPRKKWEALEKRLLVIEEKLVSKKYEVKKGDTLISISLCEYGTKEGYKTIAEINGLDFSTILYPGQILWIPPKACLKFVGLQK</sequence>
<dbReference type="SMART" id="SM00257">
    <property type="entry name" value="LysM"/>
    <property type="match status" value="1"/>
</dbReference>
<dbReference type="PROSITE" id="PS51782">
    <property type="entry name" value="LYSM"/>
    <property type="match status" value="1"/>
</dbReference>
<name>A0A6N3EUU9_CLOSY</name>
<dbReference type="AlphaFoldDB" id="A0A6N3EUU9"/>
<protein>
    <submittedName>
        <fullName evidence="2">LysM domain/BON superfamily protein</fullName>
    </submittedName>
</protein>
<accession>A0A6N3EUU9</accession>
<evidence type="ECO:0000259" key="1">
    <source>
        <dbReference type="PROSITE" id="PS51782"/>
    </source>
</evidence>
<organism evidence="2">
    <name type="scientific">Clostridium symbiosum</name>
    <name type="common">Bacteroides symbiosus</name>
    <dbReference type="NCBI Taxonomy" id="1512"/>
    <lineage>
        <taxon>Bacteria</taxon>
        <taxon>Bacillati</taxon>
        <taxon>Bacillota</taxon>
        <taxon>Clostridia</taxon>
        <taxon>Lachnospirales</taxon>
        <taxon>Lachnospiraceae</taxon>
        <taxon>Otoolea</taxon>
    </lineage>
</organism>
<feature type="domain" description="LysM" evidence="1">
    <location>
        <begin position="25"/>
        <end position="72"/>
    </location>
</feature>
<dbReference type="SUPFAM" id="SSF54106">
    <property type="entry name" value="LysM domain"/>
    <property type="match status" value="1"/>
</dbReference>
<proteinExistence type="predicted"/>